<dbReference type="GO" id="GO:0005829">
    <property type="term" value="C:cytosol"/>
    <property type="evidence" value="ECO:0007669"/>
    <property type="project" value="TreeGrafter"/>
</dbReference>
<accession>J0N3L2</accession>
<dbReference type="PANTHER" id="PTHR42698:SF1">
    <property type="entry name" value="GTPASE ERA, MITOCHONDRIAL"/>
    <property type="match status" value="1"/>
</dbReference>
<dbReference type="InterPro" id="IPR005662">
    <property type="entry name" value="GTPase_Era-like"/>
</dbReference>
<dbReference type="GO" id="GO:0043024">
    <property type="term" value="F:ribosomal small subunit binding"/>
    <property type="evidence" value="ECO:0007669"/>
    <property type="project" value="TreeGrafter"/>
</dbReference>
<dbReference type="GO" id="GO:0000028">
    <property type="term" value="P:ribosomal small subunit assembly"/>
    <property type="evidence" value="ECO:0007669"/>
    <property type="project" value="TreeGrafter"/>
</dbReference>
<dbReference type="eggNOG" id="COG0699">
    <property type="taxonomic scope" value="Bacteria"/>
</dbReference>
<dbReference type="GO" id="GO:0019843">
    <property type="term" value="F:rRNA binding"/>
    <property type="evidence" value="ECO:0007669"/>
    <property type="project" value="TreeGrafter"/>
</dbReference>
<dbReference type="RefSeq" id="WP_008732847.1">
    <property type="nucleotide sequence ID" value="NZ_AKFT01000183.1"/>
</dbReference>
<keyword evidence="2" id="KW-1185">Reference proteome</keyword>
<dbReference type="InterPro" id="IPR027417">
    <property type="entry name" value="P-loop_NTPase"/>
</dbReference>
<evidence type="ECO:0000313" key="1">
    <source>
        <dbReference type="EMBL" id="EJF38982.1"/>
    </source>
</evidence>
<name>J0N3L2_9ACTO</name>
<dbReference type="Proteomes" id="UP000002941">
    <property type="component" value="Unassembled WGS sequence"/>
</dbReference>
<proteinExistence type="predicted"/>
<dbReference type="AlphaFoldDB" id="J0N3L2"/>
<dbReference type="Gene3D" id="3.40.50.300">
    <property type="entry name" value="P-loop containing nucleotide triphosphate hydrolases"/>
    <property type="match status" value="1"/>
</dbReference>
<dbReference type="EMBL" id="AKFT01000183">
    <property type="protein sequence ID" value="EJF38982.1"/>
    <property type="molecule type" value="Genomic_DNA"/>
</dbReference>
<gene>
    <name evidence="1" type="ORF">HMPREF1318_1112</name>
</gene>
<dbReference type="OrthoDB" id="207675at2"/>
<dbReference type="PANTHER" id="PTHR42698">
    <property type="entry name" value="GTPASE ERA"/>
    <property type="match status" value="1"/>
</dbReference>
<evidence type="ECO:0000313" key="2">
    <source>
        <dbReference type="Proteomes" id="UP000002941"/>
    </source>
</evidence>
<comment type="caution">
    <text evidence="1">The sequence shown here is derived from an EMBL/GenBank/DDBJ whole genome shotgun (WGS) entry which is preliminary data.</text>
</comment>
<dbReference type="PATRIC" id="fig|1125718.3.peg.2355"/>
<organism evidence="1 2">
    <name type="scientific">Actinomyces massiliensis F0489</name>
    <dbReference type="NCBI Taxonomy" id="1125718"/>
    <lineage>
        <taxon>Bacteria</taxon>
        <taxon>Bacillati</taxon>
        <taxon>Actinomycetota</taxon>
        <taxon>Actinomycetes</taxon>
        <taxon>Actinomycetales</taxon>
        <taxon>Actinomycetaceae</taxon>
        <taxon>Actinomyces</taxon>
    </lineage>
</organism>
<protein>
    <submittedName>
        <fullName evidence="1">Dynamin domain protein</fullName>
    </submittedName>
</protein>
<dbReference type="GO" id="GO:0005525">
    <property type="term" value="F:GTP binding"/>
    <property type="evidence" value="ECO:0007669"/>
    <property type="project" value="InterPro"/>
</dbReference>
<dbReference type="SUPFAM" id="SSF52540">
    <property type="entry name" value="P-loop containing nucleoside triphosphate hydrolases"/>
    <property type="match status" value="1"/>
</dbReference>
<reference evidence="1 2" key="1">
    <citation type="submission" date="2012-05" db="EMBL/GenBank/DDBJ databases">
        <authorList>
            <person name="Harkins D.M."/>
            <person name="Madupu R."/>
            <person name="Durkin A.S."/>
            <person name="Torralba M."/>
            <person name="Methe B."/>
            <person name="Sutton G.G."/>
            <person name="Nelson K.E."/>
        </authorList>
    </citation>
    <scope>NUCLEOTIDE SEQUENCE [LARGE SCALE GENOMIC DNA]</scope>
    <source>
        <strain evidence="1 2">F0489</strain>
    </source>
</reference>
<sequence>MVAPTPLLPSGQDVPVSALSRAQLIDVLTDTVGDLERLELTLDADGVADARRMRTSLIGQVRDHVLPRLVDADLPAVVVVGGSTGAGKSTLVNSVLGAEVSEAGVLRPTTRTPVLVMNPEDTDAFADHPLAQVCRSVFSKTVPAGLALVDASDLDSVHEANRALALRLLEAADLWLFITTAARYGDHTPWSSLEDAAGRRTPIGVVLNRVPARILPEVRRDLVTRLEGLGLAESPFFVIPDAGPHEGLLPEGSVAPLRDWLSLLAGRHRAAGLVRRTGHSTWTSLRADLTRLADDVDAQDDAATRLENATQALLSAPVAGMQAEIDAGAWGQGAPATRWLALASTGGPLASMAALEPGRRLHAGLFGRRTKARAQALKDLAADAVEVVADRLKAALVSLSGQARELWTGAGVPEDVVRQRLGAIQDKDLHAQWARSQVREQLVPASGLPKGMNADSVGHLLVAAAVGVDGAVEAARNLGLAEAAGQARSALVQTLTAELATIVPAGAARALAPAPSLAAALRLRAGELTPFTRPGASA</sequence>
<dbReference type="CDD" id="cd00882">
    <property type="entry name" value="Ras_like_GTPase"/>
    <property type="match status" value="1"/>
</dbReference>